<protein>
    <submittedName>
        <fullName evidence="1">Uncharacterized protein</fullName>
    </submittedName>
</protein>
<dbReference type="Proteomes" id="UP000005540">
    <property type="component" value="Unassembled WGS sequence"/>
</dbReference>
<dbReference type="EMBL" id="ABZS01000122">
    <property type="protein sequence ID" value="EEP60273.1"/>
    <property type="molecule type" value="Genomic_DNA"/>
</dbReference>
<proteinExistence type="predicted"/>
<keyword evidence="2" id="KW-1185">Reference proteome</keyword>
<evidence type="ECO:0000313" key="2">
    <source>
        <dbReference type="Proteomes" id="UP000005540"/>
    </source>
</evidence>
<reference evidence="1 2" key="1">
    <citation type="submission" date="2009-04" db="EMBL/GenBank/DDBJ databases">
        <authorList>
            <person name="Reysenbach A.-L."/>
            <person name="Heidelberg J.F."/>
            <person name="Nelson W.C."/>
        </authorList>
    </citation>
    <scope>NUCLEOTIDE SEQUENCE [LARGE SCALE GENOMIC DNA]</scope>
    <source>
        <strain evidence="1 2">SS-5</strain>
    </source>
</reference>
<evidence type="ECO:0000313" key="1">
    <source>
        <dbReference type="EMBL" id="EEP60273.1"/>
    </source>
</evidence>
<comment type="caution">
    <text evidence="1">The sequence shown here is derived from an EMBL/GenBank/DDBJ whole genome shotgun (WGS) entry which is preliminary data.</text>
</comment>
<name>C4FKX7_9AQUI</name>
<organism evidence="1 2">
    <name type="scientific">Sulfurihydrogenibium yellowstonense SS-5</name>
    <dbReference type="NCBI Taxonomy" id="432331"/>
    <lineage>
        <taxon>Bacteria</taxon>
        <taxon>Pseudomonadati</taxon>
        <taxon>Aquificota</taxon>
        <taxon>Aquificia</taxon>
        <taxon>Aquificales</taxon>
        <taxon>Hydrogenothermaceae</taxon>
        <taxon>Sulfurihydrogenibium</taxon>
    </lineage>
</organism>
<sequence length="37" mass="4492">MNKYVKWIANVINYDYKGTNPDYKDKSKYMLTAELSW</sequence>
<dbReference type="AlphaFoldDB" id="C4FKX7"/>
<accession>C4FKX7</accession>
<gene>
    <name evidence="1" type="ORF">SULYE_1227</name>
</gene>